<dbReference type="InterPro" id="IPR000718">
    <property type="entry name" value="Peptidase_M13"/>
</dbReference>
<dbReference type="AlphaFoldDB" id="A0AAD4QZ03"/>
<evidence type="ECO:0000256" key="2">
    <source>
        <dbReference type="ARBA" id="ARBA00007357"/>
    </source>
</evidence>
<evidence type="ECO:0000259" key="9">
    <source>
        <dbReference type="Pfam" id="PF05649"/>
    </source>
</evidence>
<accession>A0AAD4QZ03</accession>
<evidence type="ECO:0000313" key="10">
    <source>
        <dbReference type="EMBL" id="KAI1699239.1"/>
    </source>
</evidence>
<feature type="domain" description="Peptidase M13 N-terminal" evidence="9">
    <location>
        <begin position="98"/>
        <end position="502"/>
    </location>
</feature>
<dbReference type="PRINTS" id="PR00786">
    <property type="entry name" value="NEPRILYSIN"/>
</dbReference>
<protein>
    <submittedName>
        <fullName evidence="10">Peptidase family m13 domain-containing protein</fullName>
    </submittedName>
</protein>
<name>A0AAD4QZ03_9BILA</name>
<dbReference type="Gene3D" id="1.10.1380.10">
    <property type="entry name" value="Neutral endopeptidase , domain2"/>
    <property type="match status" value="1"/>
</dbReference>
<dbReference type="InterPro" id="IPR024079">
    <property type="entry name" value="MetalloPept_cat_dom_sf"/>
</dbReference>
<gene>
    <name evidence="10" type="ORF">DdX_17444</name>
</gene>
<dbReference type="PANTHER" id="PTHR11733">
    <property type="entry name" value="ZINC METALLOPROTEASE FAMILY M13 NEPRILYSIN-RELATED"/>
    <property type="match status" value="1"/>
</dbReference>
<evidence type="ECO:0000256" key="4">
    <source>
        <dbReference type="ARBA" id="ARBA00022723"/>
    </source>
</evidence>
<evidence type="ECO:0000313" key="11">
    <source>
        <dbReference type="Proteomes" id="UP001201812"/>
    </source>
</evidence>
<feature type="domain" description="Peptidase M13 C-terminal" evidence="8">
    <location>
        <begin position="546"/>
        <end position="753"/>
    </location>
</feature>
<evidence type="ECO:0000256" key="5">
    <source>
        <dbReference type="ARBA" id="ARBA00022801"/>
    </source>
</evidence>
<keyword evidence="11" id="KW-1185">Reference proteome</keyword>
<evidence type="ECO:0000256" key="1">
    <source>
        <dbReference type="ARBA" id="ARBA00001947"/>
    </source>
</evidence>
<dbReference type="InterPro" id="IPR008753">
    <property type="entry name" value="Peptidase_M13_N"/>
</dbReference>
<dbReference type="InterPro" id="IPR018497">
    <property type="entry name" value="Peptidase_M13_C"/>
</dbReference>
<comment type="cofactor">
    <cofactor evidence="1">
        <name>Zn(2+)</name>
        <dbReference type="ChEBI" id="CHEBI:29105"/>
    </cofactor>
</comment>
<dbReference type="GO" id="GO:0016485">
    <property type="term" value="P:protein processing"/>
    <property type="evidence" value="ECO:0007669"/>
    <property type="project" value="TreeGrafter"/>
</dbReference>
<keyword evidence="7" id="KW-0482">Metalloprotease</keyword>
<dbReference type="CDD" id="cd08662">
    <property type="entry name" value="M13"/>
    <property type="match status" value="1"/>
</dbReference>
<keyword evidence="3" id="KW-0645">Protease</keyword>
<evidence type="ECO:0000256" key="6">
    <source>
        <dbReference type="ARBA" id="ARBA00022833"/>
    </source>
</evidence>
<evidence type="ECO:0000256" key="3">
    <source>
        <dbReference type="ARBA" id="ARBA00022670"/>
    </source>
</evidence>
<dbReference type="Pfam" id="PF05649">
    <property type="entry name" value="Peptidase_M13_N"/>
    <property type="match status" value="1"/>
</dbReference>
<dbReference type="EMBL" id="JAKKPZ010000187">
    <property type="protein sequence ID" value="KAI1699239.1"/>
    <property type="molecule type" value="Genomic_DNA"/>
</dbReference>
<dbReference type="GO" id="GO:0004222">
    <property type="term" value="F:metalloendopeptidase activity"/>
    <property type="evidence" value="ECO:0007669"/>
    <property type="project" value="InterPro"/>
</dbReference>
<dbReference type="Proteomes" id="UP001201812">
    <property type="component" value="Unassembled WGS sequence"/>
</dbReference>
<keyword evidence="6" id="KW-0862">Zinc</keyword>
<dbReference type="Gene3D" id="3.40.390.10">
    <property type="entry name" value="Collagenase (Catalytic Domain)"/>
    <property type="match status" value="1"/>
</dbReference>
<keyword evidence="4" id="KW-0479">Metal-binding</keyword>
<dbReference type="PANTHER" id="PTHR11733:SF237">
    <property type="entry name" value="NEPRILYSIN-LIKE 4"/>
    <property type="match status" value="1"/>
</dbReference>
<dbReference type="GO" id="GO:0005886">
    <property type="term" value="C:plasma membrane"/>
    <property type="evidence" value="ECO:0007669"/>
    <property type="project" value="TreeGrafter"/>
</dbReference>
<comment type="caution">
    <text evidence="10">The sequence shown here is derived from an EMBL/GenBank/DDBJ whole genome shotgun (WGS) entry which is preliminary data.</text>
</comment>
<reference evidence="10" key="1">
    <citation type="submission" date="2022-01" db="EMBL/GenBank/DDBJ databases">
        <title>Genome Sequence Resource for Two Populations of Ditylenchus destructor, the Migratory Endoparasitic Phytonematode.</title>
        <authorList>
            <person name="Zhang H."/>
            <person name="Lin R."/>
            <person name="Xie B."/>
        </authorList>
    </citation>
    <scope>NUCLEOTIDE SEQUENCE</scope>
    <source>
        <strain evidence="10">BazhouSP</strain>
    </source>
</reference>
<dbReference type="InterPro" id="IPR042089">
    <property type="entry name" value="Peptidase_M13_dom_2"/>
</dbReference>
<keyword evidence="5" id="KW-0378">Hydrolase</keyword>
<organism evidence="10 11">
    <name type="scientific">Ditylenchus destructor</name>
    <dbReference type="NCBI Taxonomy" id="166010"/>
    <lineage>
        <taxon>Eukaryota</taxon>
        <taxon>Metazoa</taxon>
        <taxon>Ecdysozoa</taxon>
        <taxon>Nematoda</taxon>
        <taxon>Chromadorea</taxon>
        <taxon>Rhabditida</taxon>
        <taxon>Tylenchina</taxon>
        <taxon>Tylenchomorpha</taxon>
        <taxon>Sphaerularioidea</taxon>
        <taxon>Anguinidae</taxon>
        <taxon>Anguininae</taxon>
        <taxon>Ditylenchus</taxon>
    </lineage>
</organism>
<evidence type="ECO:0000256" key="7">
    <source>
        <dbReference type="ARBA" id="ARBA00023049"/>
    </source>
</evidence>
<dbReference type="PROSITE" id="PS51885">
    <property type="entry name" value="NEPRILYSIN"/>
    <property type="match status" value="1"/>
</dbReference>
<sequence>MRSSRISVLNLIPFSTYNPGFRHLRAPSSLMMQISVCCIILLQLGTVTTCLPSFQTGEGSGRMEFIKPAMDTVDIGVGPGFVKASDMFKNSVNETVDPCDDFYEFACGKWVANNKIPDDLTSYGHFTELREKVNMELKNLYEDSEVSTATSINTLKQIYKGCMDVDSLNAKNSTELLKKVAEFGYWPIIHGEKGHDGEWDANKFDLTQLMIDIGQSRAIDVFVDVYVSLDQKDVNRRRLHFDQGGLGLGSSARDYYLNETRYAKQMGAYEEYMNNKIRLFARDAGSKRTDEEIAQSVKAILDFEKKFAAILVPEEQRRNYTKMYNVRRFSELPEIFGELDWNTYFKGLMPEDMHFYLDSNPELIINELEFFKRLAKLLQSTDKKIIADYIIWRYTSAWSFQLDERFDDVQQSFLKSFIGKQSKSPRWKDCIAAAGSRLSYASGAMYVRKHFNKEDRGAALEMIEDLRGSFRIMLNENDWMMEETKVYALEKANEMLSLIGFPDFIYNDTQLDEYYANLTLNPEDDYATQVEKTSLWAQKKASAVVNAFYSSVKNAITFPAAILQAPFFDRSFPKAVNYGGIGAVIGHEITHGFDDQGSQFDKLGNLKNWWDRSTLQRFLNRTKCIINQYSQYEVPDTGLKVNGILTQGENIADNGGIKQAFNAYRNYIRKLGHEEKRLPGFETYSNDQIFFISYAQTWCGRTKPETAIRQVLIDPHSPMRFRVNGVVVNQPAFAQAFSCPVGSKMNLKPEERCSVW</sequence>
<dbReference type="GO" id="GO:0046872">
    <property type="term" value="F:metal ion binding"/>
    <property type="evidence" value="ECO:0007669"/>
    <property type="project" value="UniProtKB-KW"/>
</dbReference>
<evidence type="ECO:0000259" key="8">
    <source>
        <dbReference type="Pfam" id="PF01431"/>
    </source>
</evidence>
<proteinExistence type="inferred from homology"/>
<dbReference type="Pfam" id="PF01431">
    <property type="entry name" value="Peptidase_M13"/>
    <property type="match status" value="1"/>
</dbReference>
<dbReference type="SUPFAM" id="SSF55486">
    <property type="entry name" value="Metalloproteases ('zincins'), catalytic domain"/>
    <property type="match status" value="1"/>
</dbReference>
<comment type="similarity">
    <text evidence="2">Belongs to the peptidase M13 family.</text>
</comment>